<accession>A0A6J7WL50</accession>
<gene>
    <name evidence="1" type="ORF">UFOVP198_16</name>
</gene>
<reference evidence="1" key="1">
    <citation type="submission" date="2020-05" db="EMBL/GenBank/DDBJ databases">
        <authorList>
            <person name="Chiriac C."/>
            <person name="Salcher M."/>
            <person name="Ghai R."/>
            <person name="Kavagutti S V."/>
        </authorList>
    </citation>
    <scope>NUCLEOTIDE SEQUENCE</scope>
</reference>
<name>A0A6J7WL50_9CAUD</name>
<proteinExistence type="predicted"/>
<dbReference type="EMBL" id="LR798247">
    <property type="protein sequence ID" value="CAB5216879.1"/>
    <property type="molecule type" value="Genomic_DNA"/>
</dbReference>
<sequence>MTPKGKAINLFNSYVKLLPLGSNVERAKQCALIAVDEILNNRPIRPSPLPCASLDECIEQAAIYWKQVKQEIEIL</sequence>
<organism evidence="1">
    <name type="scientific">uncultured Caudovirales phage</name>
    <dbReference type="NCBI Taxonomy" id="2100421"/>
    <lineage>
        <taxon>Viruses</taxon>
        <taxon>Duplodnaviria</taxon>
        <taxon>Heunggongvirae</taxon>
        <taxon>Uroviricota</taxon>
        <taxon>Caudoviricetes</taxon>
        <taxon>Peduoviridae</taxon>
        <taxon>Maltschvirus</taxon>
        <taxon>Maltschvirus maltsch</taxon>
    </lineage>
</organism>
<evidence type="ECO:0000313" key="1">
    <source>
        <dbReference type="EMBL" id="CAB5216879.1"/>
    </source>
</evidence>
<protein>
    <submittedName>
        <fullName evidence="1">Uncharacterized protein</fullName>
    </submittedName>
</protein>